<dbReference type="InterPro" id="IPR052173">
    <property type="entry name" value="Beta-lactam_resp_regulator"/>
</dbReference>
<dbReference type="OrthoDB" id="15218at2"/>
<feature type="transmembrane region" description="Helical" evidence="2">
    <location>
        <begin position="20"/>
        <end position="41"/>
    </location>
</feature>
<dbReference type="InterPro" id="IPR008756">
    <property type="entry name" value="Peptidase_M56"/>
</dbReference>
<feature type="domain" description="Peptidase M56" evidence="3">
    <location>
        <begin position="92"/>
        <end position="281"/>
    </location>
</feature>
<evidence type="ECO:0000256" key="2">
    <source>
        <dbReference type="SAM" id="Phobius"/>
    </source>
</evidence>
<feature type="domain" description="GWxTD" evidence="4">
    <location>
        <begin position="383"/>
        <end position="468"/>
    </location>
</feature>
<proteinExistence type="predicted"/>
<dbReference type="PANTHER" id="PTHR34978">
    <property type="entry name" value="POSSIBLE SENSOR-TRANSDUCER PROTEIN BLAR"/>
    <property type="match status" value="1"/>
</dbReference>
<evidence type="ECO:0000256" key="1">
    <source>
        <dbReference type="SAM" id="MobiDB-lite"/>
    </source>
</evidence>
<keyword evidence="2" id="KW-0812">Transmembrane</keyword>
<accession>Q02AL8</accession>
<dbReference type="EMBL" id="CP000473">
    <property type="protein sequence ID" value="ABJ81898.1"/>
    <property type="molecule type" value="Genomic_DNA"/>
</dbReference>
<dbReference type="KEGG" id="sus:Acid_0899"/>
<dbReference type="eggNOG" id="COG4219">
    <property type="taxonomic scope" value="Bacteria"/>
</dbReference>
<dbReference type="InParanoid" id="Q02AL8"/>
<feature type="transmembrane region" description="Helical" evidence="2">
    <location>
        <begin position="109"/>
        <end position="130"/>
    </location>
</feature>
<protein>
    <submittedName>
        <fullName evidence="5">Peptidase M56, BlaR1</fullName>
    </submittedName>
</protein>
<dbReference type="Pfam" id="PF05569">
    <property type="entry name" value="Peptidase_M56"/>
    <property type="match status" value="1"/>
</dbReference>
<dbReference type="Gene3D" id="3.30.2010.10">
    <property type="entry name" value="Metalloproteases ('zincins'), catalytic domain"/>
    <property type="match status" value="1"/>
</dbReference>
<dbReference type="AlphaFoldDB" id="Q02AL8"/>
<feature type="compositionally biased region" description="Pro residues" evidence="1">
    <location>
        <begin position="335"/>
        <end position="372"/>
    </location>
</feature>
<organism evidence="5">
    <name type="scientific">Solibacter usitatus (strain Ellin6076)</name>
    <dbReference type="NCBI Taxonomy" id="234267"/>
    <lineage>
        <taxon>Bacteria</taxon>
        <taxon>Pseudomonadati</taxon>
        <taxon>Acidobacteriota</taxon>
        <taxon>Terriglobia</taxon>
        <taxon>Bryobacterales</taxon>
        <taxon>Solibacteraceae</taxon>
        <taxon>Candidatus Solibacter</taxon>
    </lineage>
</organism>
<gene>
    <name evidence="5" type="ordered locus">Acid_0899</name>
</gene>
<dbReference type="NCBIfam" id="TIGR04514">
    <property type="entry name" value="GWxTD_dom"/>
    <property type="match status" value="1"/>
</dbReference>
<feature type="transmembrane region" description="Helical" evidence="2">
    <location>
        <begin position="48"/>
        <end position="71"/>
    </location>
</feature>
<evidence type="ECO:0000259" key="3">
    <source>
        <dbReference type="Pfam" id="PF05569"/>
    </source>
</evidence>
<dbReference type="PANTHER" id="PTHR34978:SF3">
    <property type="entry name" value="SLR0241 PROTEIN"/>
    <property type="match status" value="1"/>
</dbReference>
<feature type="transmembrane region" description="Helical" evidence="2">
    <location>
        <begin position="310"/>
        <end position="331"/>
    </location>
</feature>
<evidence type="ECO:0000313" key="5">
    <source>
        <dbReference type="EMBL" id="ABJ81898.1"/>
    </source>
</evidence>
<keyword evidence="2" id="KW-0472">Membrane</keyword>
<keyword evidence="2" id="KW-1133">Transmembrane helix</keyword>
<dbReference type="CDD" id="cd07341">
    <property type="entry name" value="M56_BlaR1_MecR1_like"/>
    <property type="match status" value="1"/>
</dbReference>
<name>Q02AL8_SOLUE</name>
<dbReference type="HOGENOM" id="CLU_444036_0_0_0"/>
<dbReference type="STRING" id="234267.Acid_0899"/>
<dbReference type="Pfam" id="PF20094">
    <property type="entry name" value="GWxTD_dom"/>
    <property type="match status" value="1"/>
</dbReference>
<dbReference type="InterPro" id="IPR030959">
    <property type="entry name" value="GWxTD_dom"/>
</dbReference>
<feature type="region of interest" description="Disordered" evidence="1">
    <location>
        <begin position="334"/>
        <end position="372"/>
    </location>
</feature>
<sequence>MNLIQNWVETPAATALGWTLIHSLWEGAVVALLLAAALCVLRGARARYAAGCLALLVLLAGFGFTFARLLAAQGSLDAATRIGPLRFAPLDADAGSLSAMRSAGGLAEYLPWIAPFWVAGVLIFHLRSLMGWLGARRLRRTGVCCAPAMWQQMLERLAARLRISRPVTLWESCLADVPLVIGFLRPVILIPVGMLAGVPAAQVEALLLHELAHIRRHDYLVNLLQVFVEGLLFYHPAVWWMASAIRAEREHCCDDLVVATQGDAYLYASALAALEHNRGDARQPALAANGGSLVKRIRRLLIQPETSRSGLAPVLSAAILTVTVAAALAAWQTKPPAPPAPPAPAPAESPAPPPLPPAPPAPAPAEAPAPPPPVETPYAKWVKEDVAYIITDAERAAFKRLPTDEEREHFIEQFWQRRDPTPGTPVNEFKAEHYRRIAYANNNFSSSIAGWKTDRGRVYITYGPSDEKETHPTGGSSYSYPYEQWMYHFIDGVGKNIIVEFVDPDRTGEYRMTSDPNAALVTLPASSVTGVTAVQVLGGKAMISILPRGSQRLIILGRILNKEGAQVTAFEDTAQGPQQYVKSVPLSLGEYRLVTVVKDLATGRSSETTTSFSVK</sequence>
<evidence type="ECO:0000259" key="4">
    <source>
        <dbReference type="Pfam" id="PF20094"/>
    </source>
</evidence>
<reference evidence="5" key="1">
    <citation type="submission" date="2006-10" db="EMBL/GenBank/DDBJ databases">
        <title>Complete sequence of Solibacter usitatus Ellin6076.</title>
        <authorList>
            <consortium name="US DOE Joint Genome Institute"/>
            <person name="Copeland A."/>
            <person name="Lucas S."/>
            <person name="Lapidus A."/>
            <person name="Barry K."/>
            <person name="Detter J.C."/>
            <person name="Glavina del Rio T."/>
            <person name="Hammon N."/>
            <person name="Israni S."/>
            <person name="Dalin E."/>
            <person name="Tice H."/>
            <person name="Pitluck S."/>
            <person name="Thompson L.S."/>
            <person name="Brettin T."/>
            <person name="Bruce D."/>
            <person name="Han C."/>
            <person name="Tapia R."/>
            <person name="Gilna P."/>
            <person name="Schmutz J."/>
            <person name="Larimer F."/>
            <person name="Land M."/>
            <person name="Hauser L."/>
            <person name="Kyrpides N."/>
            <person name="Mikhailova N."/>
            <person name="Janssen P.H."/>
            <person name="Kuske C.R."/>
            <person name="Richardson P."/>
        </authorList>
    </citation>
    <scope>NUCLEOTIDE SEQUENCE</scope>
    <source>
        <strain evidence="5">Ellin6076</strain>
    </source>
</reference>